<dbReference type="GO" id="GO:0003677">
    <property type="term" value="F:DNA binding"/>
    <property type="evidence" value="ECO:0007669"/>
    <property type="project" value="UniProtKB-KW"/>
</dbReference>
<sequence length="333" mass="36784">MANSLVYVSDQDPGIRRKRAGRGFSYVGPDGRCLTGAARRRVEKLGVPPAYSDVWICLTEDGHLQATGRDARGRKQYRYHPDWQSAQASTKYAGLITFAMALPALRARLTRDLRHAPGGRDFTVAALVLLLDRSFLRIGNPEYAVQNASFGATTLLRRHVRIGKDRVHLDFTAKGGKRLRQVLRDQKLHRVLQTVGDLPGRQLFTYVDADGAPRPVTSGEVNDWLATVMGEGVTAKAFRTWGGTLAAYTYAETLPPETRLTVKAMAQAASDVLHNTPAICRSSYVHPAVLELAALEPAERQRTLATVLPTGLRGLRADEQRLLSFLQSTEKNR</sequence>
<dbReference type="EC" id="5.6.2.1" evidence="3"/>
<reference evidence="9 10" key="1">
    <citation type="submission" date="2018-08" db="EMBL/GenBank/DDBJ databases">
        <title>Flavobacterium tibetense sp. nov., isolated from a wetland YonghuCo on Tibetan Plateau.</title>
        <authorList>
            <person name="Phurbu D."/>
            <person name="Lu H."/>
            <person name="Xing P."/>
        </authorList>
    </citation>
    <scope>NUCLEOTIDE SEQUENCE [LARGE SCALE GENOMIC DNA]</scope>
    <source>
        <strain evidence="9 10">DJC</strain>
    </source>
</reference>
<evidence type="ECO:0000313" key="9">
    <source>
        <dbReference type="EMBL" id="RGP35954.1"/>
    </source>
</evidence>
<gene>
    <name evidence="9" type="ORF">D1012_18020</name>
</gene>
<dbReference type="SUPFAM" id="SSF55869">
    <property type="entry name" value="DNA topoisomerase I domain"/>
    <property type="match status" value="1"/>
</dbReference>
<comment type="caution">
    <text evidence="9">The sequence shown here is derived from an EMBL/GenBank/DDBJ whole genome shotgun (WGS) entry which is preliminary data.</text>
</comment>
<evidence type="ECO:0000259" key="7">
    <source>
        <dbReference type="Pfam" id="PF01028"/>
    </source>
</evidence>
<dbReference type="InterPro" id="IPR014711">
    <property type="entry name" value="TopoI_cat_a-hlx-sub_euk"/>
</dbReference>
<dbReference type="RefSeq" id="WP_118155505.1">
    <property type="nucleotide sequence ID" value="NZ_QWEY01000011.1"/>
</dbReference>
<evidence type="ECO:0000256" key="5">
    <source>
        <dbReference type="ARBA" id="ARBA00023125"/>
    </source>
</evidence>
<keyword evidence="10" id="KW-1185">Reference proteome</keyword>
<evidence type="ECO:0000313" key="10">
    <source>
        <dbReference type="Proteomes" id="UP000284547"/>
    </source>
</evidence>
<evidence type="ECO:0000256" key="3">
    <source>
        <dbReference type="ARBA" id="ARBA00012891"/>
    </source>
</evidence>
<comment type="similarity">
    <text evidence="2">Belongs to the type IB topoisomerase family.</text>
</comment>
<dbReference type="OrthoDB" id="9778962at2"/>
<evidence type="ECO:0000259" key="8">
    <source>
        <dbReference type="Pfam" id="PF21338"/>
    </source>
</evidence>
<dbReference type="Pfam" id="PF21338">
    <property type="entry name" value="Top1B_N_bact"/>
    <property type="match status" value="1"/>
</dbReference>
<dbReference type="Gene3D" id="3.30.66.10">
    <property type="entry name" value="DNA topoisomerase I domain"/>
    <property type="match status" value="1"/>
</dbReference>
<dbReference type="Pfam" id="PF01028">
    <property type="entry name" value="Topoisom_I"/>
    <property type="match status" value="1"/>
</dbReference>
<dbReference type="EMBL" id="QWEY01000011">
    <property type="protein sequence ID" value="RGP35954.1"/>
    <property type="molecule type" value="Genomic_DNA"/>
</dbReference>
<protein>
    <recommendedName>
        <fullName evidence="3">DNA topoisomerase</fullName>
        <ecNumber evidence="3">5.6.2.1</ecNumber>
    </recommendedName>
</protein>
<dbReference type="InterPro" id="IPR001631">
    <property type="entry name" value="TopoI"/>
</dbReference>
<keyword evidence="5" id="KW-0238">DNA-binding</keyword>
<dbReference type="PRINTS" id="PR00416">
    <property type="entry name" value="EUTPISMRASEI"/>
</dbReference>
<comment type="catalytic activity">
    <reaction evidence="1">
        <text>ATP-independent breakage of single-stranded DNA, followed by passage and rejoining.</text>
        <dbReference type="EC" id="5.6.2.1"/>
    </reaction>
</comment>
<proteinExistence type="inferred from homology"/>
<dbReference type="InterPro" id="IPR049331">
    <property type="entry name" value="Top1B_N_bact"/>
</dbReference>
<evidence type="ECO:0000256" key="4">
    <source>
        <dbReference type="ARBA" id="ARBA00023029"/>
    </source>
</evidence>
<feature type="domain" description="DNA topoisomerase IB N-terminal" evidence="8">
    <location>
        <begin position="23"/>
        <end position="70"/>
    </location>
</feature>
<keyword evidence="6 9" id="KW-0413">Isomerase</keyword>
<dbReference type="GO" id="GO:0003917">
    <property type="term" value="F:DNA topoisomerase type I (single strand cut, ATP-independent) activity"/>
    <property type="evidence" value="ECO:0007669"/>
    <property type="project" value="UniProtKB-EC"/>
</dbReference>
<accession>A0A411YYH1</accession>
<feature type="domain" description="DNA topoisomerase I catalytic core eukaryotic-type" evidence="7">
    <location>
        <begin position="86"/>
        <end position="254"/>
    </location>
</feature>
<dbReference type="PROSITE" id="PS52038">
    <property type="entry name" value="TOPO_IB_2"/>
    <property type="match status" value="1"/>
</dbReference>
<dbReference type="Proteomes" id="UP000284547">
    <property type="component" value="Unassembled WGS sequence"/>
</dbReference>
<name>A0A411YYH1_9RHOB</name>
<dbReference type="InterPro" id="IPR011010">
    <property type="entry name" value="DNA_brk_join_enz"/>
</dbReference>
<dbReference type="Gene3D" id="1.10.132.120">
    <property type="match status" value="1"/>
</dbReference>
<organism evidence="9 10">
    <name type="scientific">Pseudotabrizicola alkalilacus</name>
    <dbReference type="NCBI Taxonomy" id="2305252"/>
    <lineage>
        <taxon>Bacteria</taxon>
        <taxon>Pseudomonadati</taxon>
        <taxon>Pseudomonadota</taxon>
        <taxon>Alphaproteobacteria</taxon>
        <taxon>Rhodobacterales</taxon>
        <taxon>Paracoccaceae</taxon>
        <taxon>Pseudotabrizicola</taxon>
    </lineage>
</organism>
<dbReference type="Gene3D" id="3.90.15.10">
    <property type="entry name" value="Topoisomerase I, Chain A, domain 3"/>
    <property type="match status" value="1"/>
</dbReference>
<dbReference type="GO" id="GO:0006265">
    <property type="term" value="P:DNA topological change"/>
    <property type="evidence" value="ECO:0007669"/>
    <property type="project" value="InterPro"/>
</dbReference>
<dbReference type="SUPFAM" id="SSF56349">
    <property type="entry name" value="DNA breaking-rejoining enzymes"/>
    <property type="match status" value="1"/>
</dbReference>
<dbReference type="AlphaFoldDB" id="A0A411YYH1"/>
<keyword evidence="4" id="KW-0799">Topoisomerase</keyword>
<evidence type="ECO:0000256" key="1">
    <source>
        <dbReference type="ARBA" id="ARBA00000213"/>
    </source>
</evidence>
<evidence type="ECO:0000256" key="2">
    <source>
        <dbReference type="ARBA" id="ARBA00006645"/>
    </source>
</evidence>
<evidence type="ECO:0000256" key="6">
    <source>
        <dbReference type="ARBA" id="ARBA00023235"/>
    </source>
</evidence>
<dbReference type="InterPro" id="IPR013500">
    <property type="entry name" value="TopoI_cat_euk"/>
</dbReference>
<dbReference type="InterPro" id="IPR035447">
    <property type="entry name" value="DNA_topo_I_N_sf"/>
</dbReference>